<keyword evidence="9" id="KW-0418">Kinase</keyword>
<dbReference type="EMBL" id="JABFAF010000011">
    <property type="protein sequence ID" value="MBA0869598.1"/>
    <property type="molecule type" value="Genomic_DNA"/>
</dbReference>
<dbReference type="PANTHER" id="PTHR27002">
    <property type="entry name" value="RECEPTOR-LIKE SERINE/THREONINE-PROTEIN KINASE SD1-8"/>
    <property type="match status" value="1"/>
</dbReference>
<evidence type="ECO:0000256" key="17">
    <source>
        <dbReference type="ARBA" id="ARBA00048679"/>
    </source>
</evidence>
<dbReference type="GO" id="GO:0005886">
    <property type="term" value="C:plasma membrane"/>
    <property type="evidence" value="ECO:0007669"/>
    <property type="project" value="TreeGrafter"/>
</dbReference>
<dbReference type="Pfam" id="PF07714">
    <property type="entry name" value="PK_Tyr_Ser-Thr"/>
    <property type="match status" value="1"/>
</dbReference>
<dbReference type="InterPro" id="IPR038408">
    <property type="entry name" value="GNK2_sf"/>
</dbReference>
<evidence type="ECO:0000256" key="14">
    <source>
        <dbReference type="ARBA" id="ARBA00023170"/>
    </source>
</evidence>
<dbReference type="FunFam" id="3.30.430.20:FF:000002">
    <property type="entry name" value="Cysteine-rich receptor-like protein kinase 10"/>
    <property type="match status" value="1"/>
</dbReference>
<feature type="domain" description="Gnk2-homologous" evidence="21">
    <location>
        <begin position="36"/>
        <end position="137"/>
    </location>
</feature>
<keyword evidence="11 19" id="KW-1133">Transmembrane helix</keyword>
<evidence type="ECO:0000256" key="1">
    <source>
        <dbReference type="ARBA" id="ARBA00004167"/>
    </source>
</evidence>
<evidence type="ECO:0000256" key="12">
    <source>
        <dbReference type="ARBA" id="ARBA00023136"/>
    </source>
</evidence>
<evidence type="ECO:0000313" key="22">
    <source>
        <dbReference type="EMBL" id="MBA0869598.1"/>
    </source>
</evidence>
<dbReference type="Proteomes" id="UP000593576">
    <property type="component" value="Unassembled WGS sequence"/>
</dbReference>
<evidence type="ECO:0000256" key="5">
    <source>
        <dbReference type="ARBA" id="ARBA00022692"/>
    </source>
</evidence>
<dbReference type="InterPro" id="IPR017441">
    <property type="entry name" value="Protein_kinase_ATP_BS"/>
</dbReference>
<keyword evidence="4" id="KW-0808">Transferase</keyword>
<organism evidence="22 23">
    <name type="scientific">Gossypium schwendimanii</name>
    <name type="common">Cotton</name>
    <dbReference type="NCBI Taxonomy" id="34291"/>
    <lineage>
        <taxon>Eukaryota</taxon>
        <taxon>Viridiplantae</taxon>
        <taxon>Streptophyta</taxon>
        <taxon>Embryophyta</taxon>
        <taxon>Tracheophyta</taxon>
        <taxon>Spermatophyta</taxon>
        <taxon>Magnoliopsida</taxon>
        <taxon>eudicotyledons</taxon>
        <taxon>Gunneridae</taxon>
        <taxon>Pentapetalae</taxon>
        <taxon>rosids</taxon>
        <taxon>malvids</taxon>
        <taxon>Malvales</taxon>
        <taxon>Malvaceae</taxon>
        <taxon>Malvoideae</taxon>
        <taxon>Gossypium</taxon>
    </lineage>
</organism>
<evidence type="ECO:0000256" key="13">
    <source>
        <dbReference type="ARBA" id="ARBA00023157"/>
    </source>
</evidence>
<keyword evidence="3" id="KW-0723">Serine/threonine-protein kinase</keyword>
<keyword evidence="23" id="KW-1185">Reference proteome</keyword>
<evidence type="ECO:0000256" key="7">
    <source>
        <dbReference type="ARBA" id="ARBA00022737"/>
    </source>
</evidence>
<dbReference type="Gene3D" id="1.10.510.10">
    <property type="entry name" value="Transferase(Phosphotransferase) domain 1"/>
    <property type="match status" value="1"/>
</dbReference>
<comment type="catalytic activity">
    <reaction evidence="17">
        <text>L-seryl-[protein] + ATP = O-phospho-L-seryl-[protein] + ADP + H(+)</text>
        <dbReference type="Rhea" id="RHEA:17989"/>
        <dbReference type="Rhea" id="RHEA-COMP:9863"/>
        <dbReference type="Rhea" id="RHEA-COMP:11604"/>
        <dbReference type="ChEBI" id="CHEBI:15378"/>
        <dbReference type="ChEBI" id="CHEBI:29999"/>
        <dbReference type="ChEBI" id="CHEBI:30616"/>
        <dbReference type="ChEBI" id="CHEBI:83421"/>
        <dbReference type="ChEBI" id="CHEBI:456216"/>
        <dbReference type="EC" id="2.7.11.1"/>
    </reaction>
</comment>
<evidence type="ECO:0000259" key="21">
    <source>
        <dbReference type="PROSITE" id="PS51473"/>
    </source>
</evidence>
<evidence type="ECO:0000256" key="15">
    <source>
        <dbReference type="ARBA" id="ARBA00023180"/>
    </source>
</evidence>
<feature type="binding site" evidence="18">
    <location>
        <position position="380"/>
    </location>
    <ligand>
        <name>ATP</name>
        <dbReference type="ChEBI" id="CHEBI:30616"/>
    </ligand>
</feature>
<dbReference type="PANTHER" id="PTHR27002:SF123">
    <property type="entry name" value="CYSTEINE-RICH RECEPTOR-LIKE PROTEIN KINASE 45"/>
    <property type="match status" value="1"/>
</dbReference>
<dbReference type="Gene3D" id="3.30.200.20">
    <property type="entry name" value="Phosphorylase Kinase, domain 1"/>
    <property type="match status" value="1"/>
</dbReference>
<evidence type="ECO:0000256" key="16">
    <source>
        <dbReference type="ARBA" id="ARBA00047899"/>
    </source>
</evidence>
<dbReference type="CDD" id="cd23509">
    <property type="entry name" value="Gnk2-like"/>
    <property type="match status" value="2"/>
</dbReference>
<proteinExistence type="predicted"/>
<accession>A0A7J9MF44</accession>
<sequence length="667" mass="74852">MKTYSNFFFLKMDNSAFSAMLLLIMFVFSIKVSSNPLFTFCSDNTGNYTSNSTFENNLKWVLDSLPSNTSGTGFYSTLIGDGVDRVYARALCRGDVNATLCRNCVKNASRDVLDSCKSLEAIVWYDDCQVQYSFQNSSLMVYTGKYPDSNNKEQNISNPGRFDDALAFLMNNVSNDAAYDSELMFKTGEVKVNKKETLYGLVQCTRDIVGDNCRSCLDSALKDLNGCCRSRTGGSVLSRNCNVRFQIYKFYNVMNSPLIYPESKTGSKWSFGMIIAVVCAAVLVVALVAVSGFVYTRWKKRKQKAEERSQTILLYELASPKEVIITQEGELVTAQEFPFLDLATIRVATDDFSDSNKLGQGGFGTVYKGVLPNGKEVAIKRLSRKSWQGLEELKNEVILIAKLQHRNLVRLLGCGIEGDEKLLIYELMPNKSLDFFIFDPEKRSQIDWKTWFDIITGISRGLLYLHEDSRLKIIHRDLKPSNVLLDQDMVAKISDFGMARIFCENQNAGNTKRVVGTYGYMAPEYAMEGLFSVKSDVFSFGVIMLEILSGKKNSGFYQTKLAQTLLAYAWGLWKEGKELELMDPCLLESCSIPEIRRCIHVGLLCVQEDPTDRPTMSDVVVVLGSDTITLSPPKRPAFSVGRMITNYQSSIIDPSINQMTMSNISAR</sequence>
<gene>
    <name evidence="22" type="ORF">Goshw_000425</name>
</gene>
<dbReference type="InterPro" id="IPR008271">
    <property type="entry name" value="Ser/Thr_kinase_AS"/>
</dbReference>
<dbReference type="OrthoDB" id="1908162at2759"/>
<keyword evidence="15" id="KW-0325">Glycoprotein</keyword>
<dbReference type="FunFam" id="1.10.510.10:FF:001697">
    <property type="entry name" value="Uncharacterized protein"/>
    <property type="match status" value="1"/>
</dbReference>
<evidence type="ECO:0000256" key="4">
    <source>
        <dbReference type="ARBA" id="ARBA00022679"/>
    </source>
</evidence>
<dbReference type="AlphaFoldDB" id="A0A7J9MF44"/>
<dbReference type="EC" id="2.7.11.1" evidence="2"/>
<dbReference type="SUPFAM" id="SSF56112">
    <property type="entry name" value="Protein kinase-like (PK-like)"/>
    <property type="match status" value="1"/>
</dbReference>
<comment type="caution">
    <text evidence="22">The sequence shown here is derived from an EMBL/GenBank/DDBJ whole genome shotgun (WGS) entry which is preliminary data.</text>
</comment>
<dbReference type="PROSITE" id="PS00107">
    <property type="entry name" value="PROTEIN_KINASE_ATP"/>
    <property type="match status" value="1"/>
</dbReference>
<evidence type="ECO:0000256" key="11">
    <source>
        <dbReference type="ARBA" id="ARBA00022989"/>
    </source>
</evidence>
<dbReference type="GO" id="GO:0004674">
    <property type="term" value="F:protein serine/threonine kinase activity"/>
    <property type="evidence" value="ECO:0007669"/>
    <property type="project" value="UniProtKB-KW"/>
</dbReference>
<evidence type="ECO:0000259" key="20">
    <source>
        <dbReference type="PROSITE" id="PS50011"/>
    </source>
</evidence>
<evidence type="ECO:0000313" key="23">
    <source>
        <dbReference type="Proteomes" id="UP000593576"/>
    </source>
</evidence>
<dbReference type="InterPro" id="IPR002902">
    <property type="entry name" value="GNK2"/>
</dbReference>
<keyword evidence="7" id="KW-0677">Repeat</keyword>
<evidence type="ECO:0000256" key="10">
    <source>
        <dbReference type="ARBA" id="ARBA00022840"/>
    </source>
</evidence>
<name>A0A7J9MF44_GOSSC</name>
<dbReference type="InterPro" id="IPR001245">
    <property type="entry name" value="Ser-Thr/Tyr_kinase_cat_dom"/>
</dbReference>
<keyword evidence="8 18" id="KW-0547">Nucleotide-binding</keyword>
<protein>
    <recommendedName>
        <fullName evidence="2">non-specific serine/threonine protein kinase</fullName>
        <ecNumber evidence="2">2.7.11.1</ecNumber>
    </recommendedName>
</protein>
<dbReference type="GO" id="GO:0005524">
    <property type="term" value="F:ATP binding"/>
    <property type="evidence" value="ECO:0007669"/>
    <property type="project" value="UniProtKB-UniRule"/>
</dbReference>
<comment type="subcellular location">
    <subcellularLocation>
        <location evidence="1">Membrane</location>
        <topology evidence="1">Single-pass membrane protein</topology>
    </subcellularLocation>
</comment>
<evidence type="ECO:0000256" key="18">
    <source>
        <dbReference type="PROSITE-ProRule" id="PRU10141"/>
    </source>
</evidence>
<evidence type="ECO:0000256" key="8">
    <source>
        <dbReference type="ARBA" id="ARBA00022741"/>
    </source>
</evidence>
<dbReference type="InterPro" id="IPR011009">
    <property type="entry name" value="Kinase-like_dom_sf"/>
</dbReference>
<feature type="domain" description="Protein kinase" evidence="20">
    <location>
        <begin position="352"/>
        <end position="628"/>
    </location>
</feature>
<keyword evidence="13" id="KW-1015">Disulfide bond</keyword>
<keyword evidence="6" id="KW-0732">Signal</keyword>
<dbReference type="SMART" id="SM00220">
    <property type="entry name" value="S_TKc"/>
    <property type="match status" value="1"/>
</dbReference>
<evidence type="ECO:0000256" key="19">
    <source>
        <dbReference type="SAM" id="Phobius"/>
    </source>
</evidence>
<dbReference type="PROSITE" id="PS51473">
    <property type="entry name" value="GNK2"/>
    <property type="match status" value="2"/>
</dbReference>
<keyword evidence="14" id="KW-0675">Receptor</keyword>
<evidence type="ECO:0000256" key="3">
    <source>
        <dbReference type="ARBA" id="ARBA00022527"/>
    </source>
</evidence>
<dbReference type="PROSITE" id="PS50011">
    <property type="entry name" value="PROTEIN_KINASE_DOM"/>
    <property type="match status" value="1"/>
</dbReference>
<comment type="catalytic activity">
    <reaction evidence="16">
        <text>L-threonyl-[protein] + ATP = O-phospho-L-threonyl-[protein] + ADP + H(+)</text>
        <dbReference type="Rhea" id="RHEA:46608"/>
        <dbReference type="Rhea" id="RHEA-COMP:11060"/>
        <dbReference type="Rhea" id="RHEA-COMP:11605"/>
        <dbReference type="ChEBI" id="CHEBI:15378"/>
        <dbReference type="ChEBI" id="CHEBI:30013"/>
        <dbReference type="ChEBI" id="CHEBI:30616"/>
        <dbReference type="ChEBI" id="CHEBI:61977"/>
        <dbReference type="ChEBI" id="CHEBI:456216"/>
        <dbReference type="EC" id="2.7.11.1"/>
    </reaction>
</comment>
<keyword evidence="12 19" id="KW-0472">Membrane</keyword>
<feature type="transmembrane region" description="Helical" evidence="19">
    <location>
        <begin position="269"/>
        <end position="295"/>
    </location>
</feature>
<dbReference type="InterPro" id="IPR000719">
    <property type="entry name" value="Prot_kinase_dom"/>
</dbReference>
<reference evidence="22 23" key="1">
    <citation type="journal article" date="2019" name="Genome Biol. Evol.">
        <title>Insights into the evolution of the New World diploid cottons (Gossypium, subgenus Houzingenia) based on genome sequencing.</title>
        <authorList>
            <person name="Grover C.E."/>
            <person name="Arick M.A. 2nd"/>
            <person name="Thrash A."/>
            <person name="Conover J.L."/>
            <person name="Sanders W.S."/>
            <person name="Peterson D.G."/>
            <person name="Frelichowski J.E."/>
            <person name="Scheffler J.A."/>
            <person name="Scheffler B.E."/>
            <person name="Wendel J.F."/>
        </authorList>
    </citation>
    <scope>NUCLEOTIDE SEQUENCE [LARGE SCALE GENOMIC DNA]</scope>
    <source>
        <strain evidence="22">1</strain>
        <tissue evidence="22">Leaf</tissue>
    </source>
</reference>
<keyword evidence="10 18" id="KW-0067">ATP-binding</keyword>
<dbReference type="Pfam" id="PF01657">
    <property type="entry name" value="Stress-antifung"/>
    <property type="match status" value="2"/>
</dbReference>
<evidence type="ECO:0000256" key="2">
    <source>
        <dbReference type="ARBA" id="ARBA00012513"/>
    </source>
</evidence>
<evidence type="ECO:0000256" key="6">
    <source>
        <dbReference type="ARBA" id="ARBA00022729"/>
    </source>
</evidence>
<feature type="domain" description="Gnk2-homologous" evidence="21">
    <location>
        <begin position="144"/>
        <end position="250"/>
    </location>
</feature>
<dbReference type="CDD" id="cd14066">
    <property type="entry name" value="STKc_IRAK"/>
    <property type="match status" value="1"/>
</dbReference>
<dbReference type="FunFam" id="3.30.200.20:FF:000195">
    <property type="entry name" value="G-type lectin S-receptor-like serine/threonine-protein kinase"/>
    <property type="match status" value="1"/>
</dbReference>
<keyword evidence="5 19" id="KW-0812">Transmembrane</keyword>
<dbReference type="Gene3D" id="3.30.430.20">
    <property type="entry name" value="Gnk2 domain, C-X8-C-X2-C motif"/>
    <property type="match status" value="2"/>
</dbReference>
<evidence type="ECO:0000256" key="9">
    <source>
        <dbReference type="ARBA" id="ARBA00022777"/>
    </source>
</evidence>
<dbReference type="PROSITE" id="PS00108">
    <property type="entry name" value="PROTEIN_KINASE_ST"/>
    <property type="match status" value="1"/>
</dbReference>